<evidence type="ECO:0000313" key="3">
    <source>
        <dbReference type="EMBL" id="CBH13325.1"/>
    </source>
</evidence>
<organism evidence="3 4">
    <name type="scientific">Trypanosoma brucei gambiense (strain MHOM/CI/86/DAL972)</name>
    <dbReference type="NCBI Taxonomy" id="679716"/>
    <lineage>
        <taxon>Eukaryota</taxon>
        <taxon>Discoba</taxon>
        <taxon>Euglenozoa</taxon>
        <taxon>Kinetoplastea</taxon>
        <taxon>Metakinetoplastina</taxon>
        <taxon>Trypanosomatida</taxon>
        <taxon>Trypanosomatidae</taxon>
        <taxon>Trypanosoma</taxon>
    </lineage>
</organism>
<accession>C9ZV87</accession>
<dbReference type="Proteomes" id="UP000002316">
    <property type="component" value="Chromosome 8"/>
</dbReference>
<dbReference type="AlphaFoldDB" id="C9ZV87"/>
<name>C9ZV87_TRYB9</name>
<feature type="compositionally biased region" description="Basic and acidic residues" evidence="1">
    <location>
        <begin position="105"/>
        <end position="116"/>
    </location>
</feature>
<evidence type="ECO:0000256" key="1">
    <source>
        <dbReference type="SAM" id="MobiDB-lite"/>
    </source>
</evidence>
<feature type="region of interest" description="Disordered" evidence="1">
    <location>
        <begin position="91"/>
        <end position="116"/>
    </location>
</feature>
<evidence type="ECO:0000313" key="4">
    <source>
        <dbReference type="Proteomes" id="UP000002316"/>
    </source>
</evidence>
<keyword evidence="2" id="KW-0812">Transmembrane</keyword>
<dbReference type="RefSeq" id="XP_011775602.1">
    <property type="nucleotide sequence ID" value="XM_011777300.1"/>
</dbReference>
<keyword evidence="2" id="KW-1133">Transmembrane helix</keyword>
<protein>
    <submittedName>
        <fullName evidence="3">Uncharacterized protein</fullName>
    </submittedName>
</protein>
<gene>
    <name evidence="3" type="ORF">TbgDal_VIII2730</name>
</gene>
<proteinExistence type="predicted"/>
<sequence length="116" mass="13586">MMMWKQTVKGICTHTRWAFSLLNFRSVSCFPPPLISPYFSHCGCVCGVTLFGTFILWRAHFFLFPVSFLPFPLTTFPLTTEMGQIWREGWKLEKTPKTKPKQQRHQTDERASGVRR</sequence>
<dbReference type="EMBL" id="FN554971">
    <property type="protein sequence ID" value="CBH13325.1"/>
    <property type="molecule type" value="Genomic_DNA"/>
</dbReference>
<evidence type="ECO:0000256" key="2">
    <source>
        <dbReference type="SAM" id="Phobius"/>
    </source>
</evidence>
<feature type="transmembrane region" description="Helical" evidence="2">
    <location>
        <begin position="38"/>
        <end position="57"/>
    </location>
</feature>
<dbReference type="KEGG" id="tbg:TbgDal_VIII2730"/>
<keyword evidence="2" id="KW-0472">Membrane</keyword>
<dbReference type="GeneID" id="23863450"/>
<reference evidence="4" key="1">
    <citation type="journal article" date="2010" name="PLoS Negl. Trop. Dis.">
        <title>The genome sequence of Trypanosoma brucei gambiense, causative agent of chronic human african trypanosomiasis.</title>
        <authorList>
            <person name="Jackson A.P."/>
            <person name="Sanders M."/>
            <person name="Berry A."/>
            <person name="McQuillan J."/>
            <person name="Aslett M.A."/>
            <person name="Quail M.A."/>
            <person name="Chukualim B."/>
            <person name="Capewell P."/>
            <person name="MacLeod A."/>
            <person name="Melville S.E."/>
            <person name="Gibson W."/>
            <person name="Barry J.D."/>
            <person name="Berriman M."/>
            <person name="Hertz-Fowler C."/>
        </authorList>
    </citation>
    <scope>NUCLEOTIDE SEQUENCE [LARGE SCALE GENOMIC DNA]</scope>
    <source>
        <strain evidence="4">MHOM/CI/86/DAL972</strain>
    </source>
</reference>